<dbReference type="EMBL" id="JARBWL010000002">
    <property type="protein sequence ID" value="MDI2593879.1"/>
    <property type="molecule type" value="Genomic_DNA"/>
</dbReference>
<evidence type="ECO:0000313" key="1">
    <source>
        <dbReference type="EMBL" id="MDI2593879.1"/>
    </source>
</evidence>
<comment type="caution">
    <text evidence="1">The sequence shown here is derived from an EMBL/GenBank/DDBJ whole genome shotgun (WGS) entry which is preliminary data.</text>
</comment>
<name>A0ABT6QU95_9PSED</name>
<evidence type="ECO:0000313" key="2">
    <source>
        <dbReference type="Proteomes" id="UP001159100"/>
    </source>
</evidence>
<organism evidence="1 2">
    <name type="scientific">Pseudomonas fungipugnans</name>
    <dbReference type="NCBI Taxonomy" id="3024217"/>
    <lineage>
        <taxon>Bacteria</taxon>
        <taxon>Pseudomonadati</taxon>
        <taxon>Pseudomonadota</taxon>
        <taxon>Gammaproteobacteria</taxon>
        <taxon>Pseudomonadales</taxon>
        <taxon>Pseudomonadaceae</taxon>
        <taxon>Pseudomonas</taxon>
    </lineage>
</organism>
<dbReference type="Proteomes" id="UP001159100">
    <property type="component" value="Unassembled WGS sequence"/>
</dbReference>
<protein>
    <submittedName>
        <fullName evidence="1">Uncharacterized protein</fullName>
    </submittedName>
</protein>
<keyword evidence="2" id="KW-1185">Reference proteome</keyword>
<accession>A0ABT6QU95</accession>
<reference evidence="1 2" key="1">
    <citation type="submission" date="2023-02" db="EMBL/GenBank/DDBJ databases">
        <title>Pseudomonas chrutzelriedensis sp. nov., a potently antifungal strain isolated from moss.</title>
        <authorList>
            <person name="Schnyder A."/>
            <person name="Kalawong R."/>
            <person name="Eberl L."/>
            <person name="Agnoli K."/>
        </authorList>
    </citation>
    <scope>NUCLEOTIDE SEQUENCE [LARGE SCALE GENOMIC DNA]</scope>
    <source>
        <strain evidence="1 2">681</strain>
    </source>
</reference>
<gene>
    <name evidence="1" type="ORF">POF45_20985</name>
</gene>
<dbReference type="RefSeq" id="WP_282316625.1">
    <property type="nucleotide sequence ID" value="NZ_JARBWL010000002.1"/>
</dbReference>
<proteinExistence type="predicted"/>
<sequence length="244" mass="26934">MARIIDIRMDNLVNGIKKGVPVTFNFTLNSDGAPPAPGSRLQFRPVPGVTLLHASIPASGAQMTYADFWRFSTITINANQTTGWNARRTVTLQSEKDLLPSQTINLCGIVYYQPDHMQDLYCPVFGVDLEEQVIETRQVFKGAWQDEVTKGWICSYDVVLKASRQSFTRWKFSSAGLPQGSRIVGTPWLDVSHDATEGVMELVAPAGDKYLLEPGRELVVSVQLLYPATAPALQSLPNLSAYSL</sequence>